<dbReference type="Proteomes" id="UP001597111">
    <property type="component" value="Unassembled WGS sequence"/>
</dbReference>
<dbReference type="EMBL" id="JBHUDH010000194">
    <property type="protein sequence ID" value="MFD1527416.1"/>
    <property type="molecule type" value="Genomic_DNA"/>
</dbReference>
<gene>
    <name evidence="3" type="ORF">ACFR9S_14110</name>
</gene>
<reference evidence="3 4" key="1">
    <citation type="journal article" date="2019" name="Int. J. Syst. Evol. Microbiol.">
        <title>The Global Catalogue of Microorganisms (GCM) 10K type strain sequencing project: providing services to taxonomists for standard genome sequencing and annotation.</title>
        <authorList>
            <consortium name="The Broad Institute Genomics Platform"/>
            <consortium name="The Broad Institute Genome Sequencing Center for Infectious Disease"/>
            <person name="Wu L."/>
            <person name="Ma J."/>
        </authorList>
    </citation>
    <scope>NUCLEOTIDE SEQUENCE [LARGE SCALE GENOMIC DNA]</scope>
    <source>
        <strain evidence="3 4">CGMCC 1.12285</strain>
    </source>
</reference>
<protein>
    <submittedName>
        <fullName evidence="3">Amidase family protein</fullName>
    </submittedName>
</protein>
<feature type="compositionally biased region" description="Low complexity" evidence="1">
    <location>
        <begin position="145"/>
        <end position="161"/>
    </location>
</feature>
<accession>A0ABD6BA20</accession>
<keyword evidence="4" id="KW-1185">Reference proteome</keyword>
<dbReference type="Pfam" id="PF01425">
    <property type="entry name" value="Amidase"/>
    <property type="match status" value="1"/>
</dbReference>
<dbReference type="RefSeq" id="WP_379818913.1">
    <property type="nucleotide sequence ID" value="NZ_JBHUDH010000194.1"/>
</dbReference>
<dbReference type="InterPro" id="IPR023631">
    <property type="entry name" value="Amidase_dom"/>
</dbReference>
<organism evidence="3 4">
    <name type="scientific">Halolamina salina</name>
    <dbReference type="NCBI Taxonomy" id="1220023"/>
    <lineage>
        <taxon>Archaea</taxon>
        <taxon>Methanobacteriati</taxon>
        <taxon>Methanobacteriota</taxon>
        <taxon>Stenosarchaea group</taxon>
        <taxon>Halobacteria</taxon>
        <taxon>Halobacteriales</taxon>
        <taxon>Haloferacaceae</taxon>
    </lineage>
</organism>
<comment type="caution">
    <text evidence="3">The sequence shown here is derived from an EMBL/GenBank/DDBJ whole genome shotgun (WGS) entry which is preliminary data.</text>
</comment>
<dbReference type="PANTHER" id="PTHR11895:SF7">
    <property type="entry name" value="GLUTAMYL-TRNA(GLN) AMIDOTRANSFERASE SUBUNIT A, MITOCHONDRIAL"/>
    <property type="match status" value="1"/>
</dbReference>
<dbReference type="AlphaFoldDB" id="A0ABD6BA20"/>
<dbReference type="Gene3D" id="3.90.1300.10">
    <property type="entry name" value="Amidase signature (AS) domain"/>
    <property type="match status" value="1"/>
</dbReference>
<evidence type="ECO:0000313" key="3">
    <source>
        <dbReference type="EMBL" id="MFD1527416.1"/>
    </source>
</evidence>
<evidence type="ECO:0000256" key="1">
    <source>
        <dbReference type="SAM" id="MobiDB-lite"/>
    </source>
</evidence>
<feature type="domain" description="Amidase" evidence="2">
    <location>
        <begin position="58"/>
        <end position="161"/>
    </location>
</feature>
<dbReference type="SUPFAM" id="SSF75304">
    <property type="entry name" value="Amidase signature (AS) enzymes"/>
    <property type="match status" value="1"/>
</dbReference>
<evidence type="ECO:0000313" key="4">
    <source>
        <dbReference type="Proteomes" id="UP001597111"/>
    </source>
</evidence>
<feature type="region of interest" description="Disordered" evidence="1">
    <location>
        <begin position="136"/>
        <end position="161"/>
    </location>
</feature>
<proteinExistence type="predicted"/>
<sequence length="161" mass="16397">MENADPSRVEAWVDDYLDRVGSLPADSVAGAFDPPYPQERADPHDAFAETFIADAPLSGSLVDLDLAVKENIAVGGVTTTCGTDCFEWTPDIDAIAVERLRAAGGSIVGTTDMDPFAFGTTGELSARGRTLNPAVEGHVPGGSSSGSAAAVASGEVDAALG</sequence>
<evidence type="ECO:0000259" key="2">
    <source>
        <dbReference type="Pfam" id="PF01425"/>
    </source>
</evidence>
<dbReference type="PANTHER" id="PTHR11895">
    <property type="entry name" value="TRANSAMIDASE"/>
    <property type="match status" value="1"/>
</dbReference>
<feature type="non-terminal residue" evidence="3">
    <location>
        <position position="161"/>
    </location>
</feature>
<dbReference type="InterPro" id="IPR036928">
    <property type="entry name" value="AS_sf"/>
</dbReference>
<name>A0ABD6BA20_9EURY</name>
<dbReference type="InterPro" id="IPR000120">
    <property type="entry name" value="Amidase"/>
</dbReference>